<dbReference type="PANTHER" id="PTHR32063">
    <property type="match status" value="1"/>
</dbReference>
<gene>
    <name evidence="2" type="ORF">B0H50_12030</name>
</gene>
<keyword evidence="1" id="KW-0472">Membrane</keyword>
<dbReference type="Gene3D" id="3.30.70.1320">
    <property type="entry name" value="Multidrug efflux transporter AcrB pore domain like"/>
    <property type="match status" value="1"/>
</dbReference>
<organism evidence="2 3">
    <name type="scientific">Hallerella porci</name>
    <dbReference type="NCBI Taxonomy" id="1945871"/>
    <lineage>
        <taxon>Bacteria</taxon>
        <taxon>Pseudomonadati</taxon>
        <taxon>Fibrobacterota</taxon>
        <taxon>Fibrobacteria</taxon>
        <taxon>Fibrobacterales</taxon>
        <taxon>Fibrobacteraceae</taxon>
        <taxon>Hallerella</taxon>
    </lineage>
</organism>
<dbReference type="SUPFAM" id="SSF82714">
    <property type="entry name" value="Multidrug efflux transporter AcrB TolC docking domain, DN and DC subdomains"/>
    <property type="match status" value="2"/>
</dbReference>
<feature type="transmembrane region" description="Helical" evidence="1">
    <location>
        <begin position="865"/>
        <end position="884"/>
    </location>
</feature>
<dbReference type="Proteomes" id="UP000245523">
    <property type="component" value="Unassembled WGS sequence"/>
</dbReference>
<dbReference type="PRINTS" id="PR00702">
    <property type="entry name" value="ACRIFLAVINRP"/>
</dbReference>
<feature type="transmembrane region" description="Helical" evidence="1">
    <location>
        <begin position="964"/>
        <end position="985"/>
    </location>
</feature>
<dbReference type="SUPFAM" id="SSF82693">
    <property type="entry name" value="Multidrug efflux transporter AcrB pore domain, PN1, PN2, PC1 and PC2 subdomains"/>
    <property type="match status" value="3"/>
</dbReference>
<keyword evidence="3" id="KW-1185">Reference proteome</keyword>
<feature type="transmembrane region" description="Helical" evidence="1">
    <location>
        <begin position="997"/>
        <end position="1021"/>
    </location>
</feature>
<accession>A0ABX5LJD1</accession>
<evidence type="ECO:0000313" key="2">
    <source>
        <dbReference type="EMBL" id="PWK94789.1"/>
    </source>
</evidence>
<evidence type="ECO:0000313" key="3">
    <source>
        <dbReference type="Proteomes" id="UP000245523"/>
    </source>
</evidence>
<feature type="transmembrane region" description="Helical" evidence="1">
    <location>
        <begin position="917"/>
        <end position="943"/>
    </location>
</feature>
<feature type="transmembrane region" description="Helical" evidence="1">
    <location>
        <begin position="12"/>
        <end position="30"/>
    </location>
</feature>
<dbReference type="Gene3D" id="3.30.2090.10">
    <property type="entry name" value="Multidrug efflux transporter AcrB TolC docking domain, DN and DC subdomains"/>
    <property type="match status" value="2"/>
</dbReference>
<name>A0ABX5LJD1_9BACT</name>
<comment type="caution">
    <text evidence="2">The sequence shown here is derived from an EMBL/GenBank/DDBJ whole genome shotgun (WGS) entry which is preliminary data.</text>
</comment>
<reference evidence="2 3" key="1">
    <citation type="submission" date="2018-05" db="EMBL/GenBank/DDBJ databases">
        <title>Animal gut microbial communities from fecal samples from Wisconsin, USA.</title>
        <authorList>
            <person name="Neumann A."/>
        </authorList>
    </citation>
    <scope>NUCLEOTIDE SEQUENCE [LARGE SCALE GENOMIC DNA]</scope>
    <source>
        <strain evidence="2 3">UWS4</strain>
    </source>
</reference>
<protein>
    <submittedName>
        <fullName evidence="2">HAE1 family hydrophobic/amphiphilic exporter-1</fullName>
    </submittedName>
</protein>
<keyword evidence="1" id="KW-1133">Transmembrane helix</keyword>
<dbReference type="Gene3D" id="3.30.70.1430">
    <property type="entry name" value="Multidrug efflux transporter AcrB pore domain"/>
    <property type="match status" value="2"/>
</dbReference>
<feature type="transmembrane region" description="Helical" evidence="1">
    <location>
        <begin position="458"/>
        <end position="482"/>
    </location>
</feature>
<sequence length="1044" mass="113225">MIKASIYKPITMLMVILTVVVFGIYTYSMMPVNMLPNFEVPVVTATVKYTGASPDELETTVIKPVEDQVELIDGIDYVKAIALEHYAVFVIFFEMGTDVDVAASDVRDKISQAAADFPDAVESPIISKVDINGDAIVSFAFTGPISSSELRQKADDELKPIVTATPGVASVDLFGGTTRQINVELRKEDMLSRKVDPVTVMGVLQGANLNYPSGDIRGLRKNTSSRTKGKFATIDEIRNMEIPTANGMIRLSDIADVKDSIADITSYSRYNGQSSIGFDIKKRTEASVVAVANAVIKRVDKINATLPEGFKLNLVYNQAEKVQESLDNVISNIMIAIVLTAIILLLFLGKFSTMFIAAVTMPISVIGAFTLMYFAGFSINLMTLMALSSAVGLLVTNSIVVLENISAKLETGLDPKEAAYKGTSEIMVAIMASTLTNVCVFVPIAFMKSVMGSFFRYYGLTMVFATVVSLLLTFTLTPLMAAYLFKGKKKNADGTIMETKPSILDRVLGIFPKIINFFRAIYLKTLSFALSIPGVLFQIIVLVGLIYGTFMLVTKFMSVELMPQSDEGVIKVTIEMPAGTNVEATDSVVQIVESRIKGIPELKRYFVTVGGEGGLTSVNEATMRITLIDKKDGRTRNTDEVIDSLRFVLSDIPDAYISLKSSSTTEMGGGESGDVVLEVRSLNADSVIRAAEIAKHYVTQIKGVTEVKSSHEAGKPEISFIPNRRALADYGVTVQGAANAAYIYVSGFNVNQYTEDGEEYDINLRLRESDRKNRQDILDLPILTSKGYVPMSALFNVENSQAATQILRKRKMRMIEISMNLQPGFTTGQVMSQITADSKNWGLPEGVELGFGGNADMQDDMVQEFSVAIVMAILLTYILLVALLESFAQPFVILTTIPMGAIGVILALIFTGRPLSLVAFMAIVMLIGVVVNNAILLLDAANVNMRHNGMGRRSAILTAGKDKFQPIMLASAASIIAQLPLAFGIGGDIATSTQPMGIASVGGLLISAILTMYLVPTFFWLPNAIFSKVKKQAAVIKAKRSAKA</sequence>
<feature type="transmembrane region" description="Helical" evidence="1">
    <location>
        <begin position="355"/>
        <end position="375"/>
    </location>
</feature>
<feature type="transmembrane region" description="Helical" evidence="1">
    <location>
        <begin position="381"/>
        <end position="405"/>
    </location>
</feature>
<dbReference type="InterPro" id="IPR001036">
    <property type="entry name" value="Acrflvin-R"/>
</dbReference>
<dbReference type="SUPFAM" id="SSF82866">
    <property type="entry name" value="Multidrug efflux transporter AcrB transmembrane domain"/>
    <property type="match status" value="2"/>
</dbReference>
<evidence type="ECO:0000256" key="1">
    <source>
        <dbReference type="SAM" id="Phobius"/>
    </source>
</evidence>
<feature type="transmembrane region" description="Helical" evidence="1">
    <location>
        <begin position="329"/>
        <end position="348"/>
    </location>
</feature>
<dbReference type="Pfam" id="PF00873">
    <property type="entry name" value="ACR_tran"/>
    <property type="match status" value="1"/>
</dbReference>
<feature type="transmembrane region" description="Helical" evidence="1">
    <location>
        <begin position="426"/>
        <end position="446"/>
    </location>
</feature>
<dbReference type="EMBL" id="QGHD01000020">
    <property type="protein sequence ID" value="PWK94789.1"/>
    <property type="molecule type" value="Genomic_DNA"/>
</dbReference>
<dbReference type="PANTHER" id="PTHR32063:SF0">
    <property type="entry name" value="SWARMING MOTILITY PROTEIN SWRC"/>
    <property type="match status" value="1"/>
</dbReference>
<dbReference type="Gene3D" id="3.30.70.1440">
    <property type="entry name" value="Multidrug efflux transporter AcrB pore domain"/>
    <property type="match status" value="1"/>
</dbReference>
<dbReference type="Gene3D" id="1.20.1640.10">
    <property type="entry name" value="Multidrug efflux transporter AcrB transmembrane domain"/>
    <property type="match status" value="2"/>
</dbReference>
<proteinExistence type="predicted"/>
<feature type="transmembrane region" description="Helical" evidence="1">
    <location>
        <begin position="528"/>
        <end position="553"/>
    </location>
</feature>
<keyword evidence="1" id="KW-0812">Transmembrane</keyword>
<feature type="transmembrane region" description="Helical" evidence="1">
    <location>
        <begin position="891"/>
        <end position="911"/>
    </location>
</feature>
<dbReference type="RefSeq" id="WP_109587610.1">
    <property type="nucleotide sequence ID" value="NZ_JAXEIU010000027.1"/>
</dbReference>
<dbReference type="InterPro" id="IPR027463">
    <property type="entry name" value="AcrB_DN_DC_subdom"/>
</dbReference>